<dbReference type="Pfam" id="PF18758">
    <property type="entry name" value="KDZ"/>
    <property type="match status" value="1"/>
</dbReference>
<name>A0ABR1JGT7_9AGAR</name>
<feature type="region of interest" description="Disordered" evidence="1">
    <location>
        <begin position="26"/>
        <end position="62"/>
    </location>
</feature>
<evidence type="ECO:0000313" key="3">
    <source>
        <dbReference type="EMBL" id="KAK7457777.1"/>
    </source>
</evidence>
<dbReference type="Pfam" id="PF18803">
    <property type="entry name" value="CxC2"/>
    <property type="match status" value="1"/>
</dbReference>
<feature type="compositionally biased region" description="Polar residues" evidence="1">
    <location>
        <begin position="26"/>
        <end position="38"/>
    </location>
</feature>
<accession>A0ABR1JGT7</accession>
<dbReference type="InterPro" id="IPR041457">
    <property type="entry name" value="CxC2_KDZ-assoc"/>
</dbReference>
<protein>
    <recommendedName>
        <fullName evidence="2">CxC2-like cysteine cluster KDZ transposase-associated domain-containing protein</fullName>
    </recommendedName>
</protein>
<keyword evidence="4" id="KW-1185">Reference proteome</keyword>
<organism evidence="3 4">
    <name type="scientific">Marasmiellus scandens</name>
    <dbReference type="NCBI Taxonomy" id="2682957"/>
    <lineage>
        <taxon>Eukaryota</taxon>
        <taxon>Fungi</taxon>
        <taxon>Dikarya</taxon>
        <taxon>Basidiomycota</taxon>
        <taxon>Agaricomycotina</taxon>
        <taxon>Agaricomycetes</taxon>
        <taxon>Agaricomycetidae</taxon>
        <taxon>Agaricales</taxon>
        <taxon>Marasmiineae</taxon>
        <taxon>Omphalotaceae</taxon>
        <taxon>Marasmiellus</taxon>
    </lineage>
</organism>
<dbReference type="Proteomes" id="UP001498398">
    <property type="component" value="Unassembled WGS sequence"/>
</dbReference>
<gene>
    <name evidence="3" type="ORF">VKT23_010116</name>
</gene>
<reference evidence="3 4" key="1">
    <citation type="submission" date="2024-01" db="EMBL/GenBank/DDBJ databases">
        <title>A draft genome for the cacao thread blight pathogen Marasmiellus scandens.</title>
        <authorList>
            <person name="Baruah I.K."/>
            <person name="Leung J."/>
            <person name="Bukari Y."/>
            <person name="Amoako-Attah I."/>
            <person name="Meinhardt L.W."/>
            <person name="Bailey B.A."/>
            <person name="Cohen S.P."/>
        </authorList>
    </citation>
    <scope>NUCLEOTIDE SEQUENCE [LARGE SCALE GENOMIC DNA]</scope>
    <source>
        <strain evidence="3 4">GH-19</strain>
    </source>
</reference>
<evidence type="ECO:0000259" key="2">
    <source>
        <dbReference type="Pfam" id="PF18803"/>
    </source>
</evidence>
<feature type="domain" description="CxC2-like cysteine cluster KDZ transposase-associated" evidence="2">
    <location>
        <begin position="186"/>
        <end position="291"/>
    </location>
</feature>
<evidence type="ECO:0000313" key="4">
    <source>
        <dbReference type="Proteomes" id="UP001498398"/>
    </source>
</evidence>
<sequence length="901" mass="103128">MAWGRRALEKARSSSGLQKVSLSSLANSSVQLPTVRSESLSDDRRRVKRTNIPVADPPSPVKKRLHSIQTEPAVDQLTDVQFGEVFESVFSRLYNDDELAAAAEETSATVVTVEEVQTRRRYQSSDEPLKEWTPYRDEYLAELLRLEGRGDTDHVTCPLCGRGEDDDLLCTNSSSTTTSYHREVSLKSLGLVVQLGHRYGDNCLDPQFIGSFTVIHTNGIHDIALQFCNCDKLRAGEWRQQLLRRRWFPATLVDPHTCTTFEALNHFHIMTLQGKVTTYDYYNGLEKLRNNALLRKVKDRYRPFSRMIRQWRHLKMLKRAGRGNDANRPVEVTQAGELAIPCIACPRVGINLLEDWQDASSDERFKFWLYLAVDACFRLKRRLVSSEQRDPSLGSGWAYFVEDAPFRSFLLTVTDQDEMCTCSGLAALQQANTKFSRGYATTGCGLGVCARHEFVQRNGVMDLQKGERYANMDYGLASSLQHHDHHLTKVILYDIVCQWCKHLVNRLHQLPPLIRLNLILHIVYFVIPKLHIYGHQILCQLLYSLNWLWGAGRTDGEGIERPWAHMGPVATSTRDMGPGSRHDTLDDHWGHWNFIKMVGLGPLLLQRLLTAISERLMHSRALEEFTQHQGQETTAWREMIKEWEADLILPASERIKPNPYEMPKSGLSEAEIKLELTRLEAEQEEQGIPAIHNVSPTSFVSQGLDLEEQQCILQLDIRDKKFETAMQQTTLVQRRTKLLRAIGKFRSIQLTYIPGAIQFLSKSQTSTESATAEPPEEIPLCLPSSLPETYRHDGCRAGLLDIEQKLRDGQLRNTLNQLRNHLHMKSRLLTYRTSNVAHQSMVTRSKSIFLRNQRQIDSCTRKYQAAWKVMVGIVGEGNMRWRRLRDEDVRLMDSGADIHCQ</sequence>
<evidence type="ECO:0000256" key="1">
    <source>
        <dbReference type="SAM" id="MobiDB-lite"/>
    </source>
</evidence>
<comment type="caution">
    <text evidence="3">The sequence shown here is derived from an EMBL/GenBank/DDBJ whole genome shotgun (WGS) entry which is preliminary data.</text>
</comment>
<dbReference type="EMBL" id="JBANRG010000019">
    <property type="protein sequence ID" value="KAK7457777.1"/>
    <property type="molecule type" value="Genomic_DNA"/>
</dbReference>
<proteinExistence type="predicted"/>
<dbReference type="PANTHER" id="PTHR33104">
    <property type="entry name" value="SI:DKEY-29D5.2"/>
    <property type="match status" value="1"/>
</dbReference>
<dbReference type="PANTHER" id="PTHR33104:SF2">
    <property type="entry name" value="CXC3 LIKE CYSTEINE CLUSTER DOMAIN-CONTAINING PROTEIN"/>
    <property type="match status" value="1"/>
</dbReference>
<dbReference type="InterPro" id="IPR040521">
    <property type="entry name" value="KDZ"/>
</dbReference>